<protein>
    <submittedName>
        <fullName evidence="2">Uncharacterized protein</fullName>
    </submittedName>
</protein>
<feature type="non-terminal residue" evidence="2">
    <location>
        <position position="220"/>
    </location>
</feature>
<evidence type="ECO:0000313" key="3">
    <source>
        <dbReference type="Proteomes" id="UP001152795"/>
    </source>
</evidence>
<dbReference type="OrthoDB" id="5981508at2759"/>
<accession>A0A6S7GVN6</accession>
<reference evidence="2" key="1">
    <citation type="submission" date="2020-04" db="EMBL/GenBank/DDBJ databases">
        <authorList>
            <person name="Alioto T."/>
            <person name="Alioto T."/>
            <person name="Gomez Garrido J."/>
        </authorList>
    </citation>
    <scope>NUCLEOTIDE SEQUENCE</scope>
    <source>
        <strain evidence="2">A484AB</strain>
    </source>
</reference>
<dbReference type="EMBL" id="CACRXK020002375">
    <property type="protein sequence ID" value="CAB3994026.1"/>
    <property type="molecule type" value="Genomic_DNA"/>
</dbReference>
<dbReference type="Pfam" id="PF18701">
    <property type="entry name" value="DUF5641"/>
    <property type="match status" value="1"/>
</dbReference>
<organism evidence="2 3">
    <name type="scientific">Paramuricea clavata</name>
    <name type="common">Red gorgonian</name>
    <name type="synonym">Violescent sea-whip</name>
    <dbReference type="NCBI Taxonomy" id="317549"/>
    <lineage>
        <taxon>Eukaryota</taxon>
        <taxon>Metazoa</taxon>
        <taxon>Cnidaria</taxon>
        <taxon>Anthozoa</taxon>
        <taxon>Octocorallia</taxon>
        <taxon>Malacalcyonacea</taxon>
        <taxon>Plexauridae</taxon>
        <taxon>Paramuricea</taxon>
    </lineage>
</organism>
<dbReference type="InterPro" id="IPR040676">
    <property type="entry name" value="DUF5641"/>
</dbReference>
<dbReference type="AlphaFoldDB" id="A0A6S7GVN6"/>
<evidence type="ECO:0000256" key="1">
    <source>
        <dbReference type="SAM" id="MobiDB-lite"/>
    </source>
</evidence>
<sequence length="220" mass="25648">METIERNETTSSSKLAKDISTSHNSKQPDAVDEDETYSRITLGTEPTASESEQRVIGVNWNFVEDQLVFDLSGIAELPKTSEPTKRNIIRLPAKFYDPLGYMSPITVQFKQIFQELCEEDFEEPLTPSHLLIGRRLSSLPEPNYNEDDTHFDIKLDTDDLSRRMRHLSNVMNHFWSRWRNEYLKELGESHRVEKRNENETVSLGDIVVIYEESRPRGLWK</sequence>
<proteinExistence type="predicted"/>
<feature type="region of interest" description="Disordered" evidence="1">
    <location>
        <begin position="1"/>
        <end position="35"/>
    </location>
</feature>
<comment type="caution">
    <text evidence="2">The sequence shown here is derived from an EMBL/GenBank/DDBJ whole genome shotgun (WGS) entry which is preliminary data.</text>
</comment>
<dbReference type="PANTHER" id="PTHR47331">
    <property type="entry name" value="PHD-TYPE DOMAIN-CONTAINING PROTEIN"/>
    <property type="match status" value="1"/>
</dbReference>
<keyword evidence="3" id="KW-1185">Reference proteome</keyword>
<dbReference type="Pfam" id="PF05380">
    <property type="entry name" value="Peptidase_A17"/>
    <property type="match status" value="1"/>
</dbReference>
<dbReference type="InterPro" id="IPR008042">
    <property type="entry name" value="Retrotrans_Pao"/>
</dbReference>
<name>A0A6S7GVN6_PARCT</name>
<gene>
    <name evidence="2" type="ORF">PACLA_8A020196</name>
</gene>
<dbReference type="Proteomes" id="UP001152795">
    <property type="component" value="Unassembled WGS sequence"/>
</dbReference>
<evidence type="ECO:0000313" key="2">
    <source>
        <dbReference type="EMBL" id="CAB3994026.1"/>
    </source>
</evidence>
<feature type="compositionally biased region" description="Polar residues" evidence="1">
    <location>
        <begin position="9"/>
        <end position="27"/>
    </location>
</feature>